<evidence type="ECO:0000259" key="8">
    <source>
        <dbReference type="Pfam" id="PF00150"/>
    </source>
</evidence>
<keyword evidence="7" id="KW-0732">Signal</keyword>
<dbReference type="GO" id="GO:0008422">
    <property type="term" value="F:beta-glucosidase activity"/>
    <property type="evidence" value="ECO:0007669"/>
    <property type="project" value="TreeGrafter"/>
</dbReference>
<feature type="chain" id="PRO_5009921258" evidence="7">
    <location>
        <begin position="20"/>
        <end position="707"/>
    </location>
</feature>
<dbReference type="PANTHER" id="PTHR31297:SF41">
    <property type="entry name" value="ENDOGLUCANASE, PUTATIVE (AFU_ORTHOLOGUE AFUA_5G01830)-RELATED"/>
    <property type="match status" value="1"/>
</dbReference>
<gene>
    <name evidence="9" type="ORF">SAMN05720469_11266</name>
</gene>
<keyword evidence="5" id="KW-0326">Glycosidase</keyword>
<dbReference type="InterPro" id="IPR050386">
    <property type="entry name" value="Glycosyl_hydrolase_5"/>
</dbReference>
<dbReference type="GO" id="GO:0009986">
    <property type="term" value="C:cell surface"/>
    <property type="evidence" value="ECO:0007669"/>
    <property type="project" value="TreeGrafter"/>
</dbReference>
<dbReference type="RefSeq" id="WP_073304052.1">
    <property type="nucleotide sequence ID" value="NZ_FRAW01000012.1"/>
</dbReference>
<evidence type="ECO:0000256" key="6">
    <source>
        <dbReference type="ARBA" id="ARBA00023326"/>
    </source>
</evidence>
<name>A0A1M6U6B0_9BACT</name>
<evidence type="ECO:0000313" key="9">
    <source>
        <dbReference type="EMBL" id="SHK64681.1"/>
    </source>
</evidence>
<dbReference type="Proteomes" id="UP000184275">
    <property type="component" value="Unassembled WGS sequence"/>
</dbReference>
<dbReference type="GO" id="GO:0030245">
    <property type="term" value="P:cellulose catabolic process"/>
    <property type="evidence" value="ECO:0007669"/>
    <property type="project" value="UniProtKB-KW"/>
</dbReference>
<evidence type="ECO:0000256" key="2">
    <source>
        <dbReference type="ARBA" id="ARBA00022801"/>
    </source>
</evidence>
<keyword evidence="10" id="KW-1185">Reference proteome</keyword>
<evidence type="ECO:0000256" key="3">
    <source>
        <dbReference type="ARBA" id="ARBA00023001"/>
    </source>
</evidence>
<feature type="signal peptide" evidence="7">
    <location>
        <begin position="1"/>
        <end position="19"/>
    </location>
</feature>
<sequence length="707" mass="77416">MRNLIPLMAATALAAQAWALPNAATIQQSMGFGINIGNTMEVPITSSCTNMNCWGNSFPTEQYIQDIAKAGFSSVRIPTAWYTHADPTTGTINEGWLDSVYTVVKMVVDNGMYAFLNSHWDTGWLEDNVFAGSHPTGESSTATTDSALVNKLQGQFWTQIANKFKDFDEHVLFGSANEPGVNDVWLNKSGQVAFTQERMDLLKRYHETMINAVRSTGGNNTTRTIVVQAPRTDEVLMLSLFANNMPHDPAGVGYLMAEFHFYPYQFSLMKQDEYWGNCFYYWGEENYSTTDIAHNANRQKVISGNDTTYVLNENQYAGPAYTDSVFAAIKAAFVDKGYPVVIGEYAVIKRPQLSGENLRKHLNSRVTWYKRVNELSNQYGFVPFAWDIGAEGDADHTIILRQNGHSGIYDYNVLNAMRSAYGLDTLEGDIIDSLVTASLDVSNRAVQLTYTGVRTDTNETGTFRLNVGGKDWSNYVGVSFLAKVDLDYAPLKGESYGWIALSPFAMSGTNWAWSDFNFSTDDILDGQWANYVFPLSSNGMDLATPTNVQAFGINVYGTQVTGTVTVDNIVLLKKDGSADTLATFNKSVTGETEGIIKNAELVVPELPAKILTVGSLGTQGIQKQAASVPAKMHVNIQRGTVTAMFTASSAAKGQALLLNGLGQVVSQQNFAGKAGTNSVQLSTGFRGPAFLIVKQGSQKYTARINLK</sequence>
<protein>
    <submittedName>
        <fullName evidence="9">Cellulase (Glycosyl hydrolase family 5)</fullName>
    </submittedName>
</protein>
<dbReference type="EMBL" id="FRAW01000012">
    <property type="protein sequence ID" value="SHK64681.1"/>
    <property type="molecule type" value="Genomic_DNA"/>
</dbReference>
<dbReference type="Pfam" id="PF00150">
    <property type="entry name" value="Cellulase"/>
    <property type="match status" value="1"/>
</dbReference>
<feature type="domain" description="Glycoside hydrolase family 5" evidence="8">
    <location>
        <begin position="48"/>
        <end position="391"/>
    </location>
</feature>
<keyword evidence="2 9" id="KW-0378">Hydrolase</keyword>
<dbReference type="PANTHER" id="PTHR31297">
    <property type="entry name" value="GLUCAN ENDO-1,6-BETA-GLUCOSIDASE B"/>
    <property type="match status" value="1"/>
</dbReference>
<keyword evidence="6" id="KW-0624">Polysaccharide degradation</keyword>
<evidence type="ECO:0000256" key="4">
    <source>
        <dbReference type="ARBA" id="ARBA00023277"/>
    </source>
</evidence>
<proteinExistence type="inferred from homology"/>
<dbReference type="AlphaFoldDB" id="A0A1M6U6B0"/>
<dbReference type="GO" id="GO:0005576">
    <property type="term" value="C:extracellular region"/>
    <property type="evidence" value="ECO:0007669"/>
    <property type="project" value="TreeGrafter"/>
</dbReference>
<evidence type="ECO:0000313" key="10">
    <source>
        <dbReference type="Proteomes" id="UP000184275"/>
    </source>
</evidence>
<accession>A0A1M6U6B0</accession>
<keyword evidence="4" id="KW-0119">Carbohydrate metabolism</keyword>
<reference evidence="10" key="1">
    <citation type="submission" date="2016-11" db="EMBL/GenBank/DDBJ databases">
        <authorList>
            <person name="Varghese N."/>
            <person name="Submissions S."/>
        </authorList>
    </citation>
    <scope>NUCLEOTIDE SEQUENCE [LARGE SCALE GENOMIC DNA]</scope>
    <source>
        <strain evidence="10">UWOS</strain>
    </source>
</reference>
<organism evidence="9 10">
    <name type="scientific">Fibrobacter intestinalis</name>
    <dbReference type="NCBI Taxonomy" id="28122"/>
    <lineage>
        <taxon>Bacteria</taxon>
        <taxon>Pseudomonadati</taxon>
        <taxon>Fibrobacterota</taxon>
        <taxon>Fibrobacteria</taxon>
        <taxon>Fibrobacterales</taxon>
        <taxon>Fibrobacteraceae</taxon>
        <taxon>Fibrobacter</taxon>
    </lineage>
</organism>
<dbReference type="Gene3D" id="3.20.20.80">
    <property type="entry name" value="Glycosidases"/>
    <property type="match status" value="1"/>
</dbReference>
<comment type="similarity">
    <text evidence="1">Belongs to the glycosyl hydrolase 5 (cellulase A) family.</text>
</comment>
<dbReference type="InterPro" id="IPR001547">
    <property type="entry name" value="Glyco_hydro_5"/>
</dbReference>
<keyword evidence="3" id="KW-0136">Cellulose degradation</keyword>
<evidence type="ECO:0000256" key="1">
    <source>
        <dbReference type="ARBA" id="ARBA00005641"/>
    </source>
</evidence>
<dbReference type="InterPro" id="IPR017853">
    <property type="entry name" value="GH"/>
</dbReference>
<evidence type="ECO:0000256" key="7">
    <source>
        <dbReference type="SAM" id="SignalP"/>
    </source>
</evidence>
<evidence type="ECO:0000256" key="5">
    <source>
        <dbReference type="ARBA" id="ARBA00023295"/>
    </source>
</evidence>
<dbReference type="SUPFAM" id="SSF51445">
    <property type="entry name" value="(Trans)glycosidases"/>
    <property type="match status" value="1"/>
</dbReference>